<sequence length="69" mass="7587">MRLNLLFLFFLTLVLSDVALAKGAKRPAPRKGVGKNHHLAKVEEVEEEEDMDSVSNGGDEWCCSTGIRG</sequence>
<reference evidence="3 4" key="1">
    <citation type="submission" date="2022-04" db="EMBL/GenBank/DDBJ databases">
        <title>Chromosome-level reference genomes for two strains of Caenorhabditis briggsae: an improved platform for comparative genomics.</title>
        <authorList>
            <person name="Stevens L."/>
            <person name="Andersen E."/>
        </authorList>
    </citation>
    <scope>NUCLEOTIDE SEQUENCE [LARGE SCALE GENOMIC DNA]</scope>
    <source>
        <strain evidence="3">VX34</strain>
        <tissue evidence="3">Whole-organism</tissue>
    </source>
</reference>
<dbReference type="EMBL" id="CP092623">
    <property type="protein sequence ID" value="UMM27496.1"/>
    <property type="molecule type" value="Genomic_DNA"/>
</dbReference>
<name>A0AAE9ET09_CAEBR</name>
<keyword evidence="2" id="KW-0732">Signal</keyword>
<dbReference type="AlphaFoldDB" id="A0AAE9ET09"/>
<evidence type="ECO:0000313" key="3">
    <source>
        <dbReference type="EMBL" id="UMM27496.1"/>
    </source>
</evidence>
<evidence type="ECO:0000313" key="4">
    <source>
        <dbReference type="Proteomes" id="UP000829354"/>
    </source>
</evidence>
<feature type="signal peptide" evidence="2">
    <location>
        <begin position="1"/>
        <end position="21"/>
    </location>
</feature>
<evidence type="ECO:0000256" key="1">
    <source>
        <dbReference type="SAM" id="MobiDB-lite"/>
    </source>
</evidence>
<feature type="compositionally biased region" description="Basic residues" evidence="1">
    <location>
        <begin position="24"/>
        <end position="39"/>
    </location>
</feature>
<feature type="region of interest" description="Disordered" evidence="1">
    <location>
        <begin position="24"/>
        <end position="58"/>
    </location>
</feature>
<dbReference type="Proteomes" id="UP000829354">
    <property type="component" value="Chromosome IV"/>
</dbReference>
<organism evidence="3 4">
    <name type="scientific">Caenorhabditis briggsae</name>
    <dbReference type="NCBI Taxonomy" id="6238"/>
    <lineage>
        <taxon>Eukaryota</taxon>
        <taxon>Metazoa</taxon>
        <taxon>Ecdysozoa</taxon>
        <taxon>Nematoda</taxon>
        <taxon>Chromadorea</taxon>
        <taxon>Rhabditida</taxon>
        <taxon>Rhabditina</taxon>
        <taxon>Rhabditomorpha</taxon>
        <taxon>Rhabditoidea</taxon>
        <taxon>Rhabditidae</taxon>
        <taxon>Peloderinae</taxon>
        <taxon>Caenorhabditis</taxon>
    </lineage>
</organism>
<evidence type="ECO:0000256" key="2">
    <source>
        <dbReference type="SAM" id="SignalP"/>
    </source>
</evidence>
<feature type="chain" id="PRO_5042194353" evidence="2">
    <location>
        <begin position="22"/>
        <end position="69"/>
    </location>
</feature>
<keyword evidence="4" id="KW-1185">Reference proteome</keyword>
<gene>
    <name evidence="3" type="ORF">L5515_010765</name>
</gene>
<protein>
    <submittedName>
        <fullName evidence="3">Uncharacterized protein</fullName>
    </submittedName>
</protein>
<proteinExistence type="predicted"/>
<accession>A0AAE9ET09</accession>